<organism evidence="1 2">
    <name type="scientific">Fusobacterium canifelinum</name>
    <dbReference type="NCBI Taxonomy" id="285729"/>
    <lineage>
        <taxon>Bacteria</taxon>
        <taxon>Fusobacteriati</taxon>
        <taxon>Fusobacteriota</taxon>
        <taxon>Fusobacteriia</taxon>
        <taxon>Fusobacteriales</taxon>
        <taxon>Fusobacteriaceae</taxon>
        <taxon>Fusobacterium</taxon>
    </lineage>
</organism>
<dbReference type="Proteomes" id="UP000595577">
    <property type="component" value="Chromosome"/>
</dbReference>
<dbReference type="AlphaFoldDB" id="A0A7T4FMK3"/>
<protein>
    <submittedName>
        <fullName evidence="1">Uncharacterized protein</fullName>
    </submittedName>
</protein>
<dbReference type="EMBL" id="CP066022">
    <property type="protein sequence ID" value="QQB73248.1"/>
    <property type="molecule type" value="Genomic_DNA"/>
</dbReference>
<proteinExistence type="predicted"/>
<name>A0A7T4FMK3_9FUSO</name>
<reference evidence="1 2" key="1">
    <citation type="submission" date="2020-12" db="EMBL/GenBank/DDBJ databases">
        <title>FDA dAtabase for Regulatory Grade micrObial Sequences (FDA-ARGOS): Supporting development and validation of Infectious Disease Dx tests.</title>
        <authorList>
            <person name="Sproer C."/>
            <person name="Gronow S."/>
            <person name="Severitt S."/>
            <person name="Schroder I."/>
            <person name="Tallon L."/>
            <person name="Sadzewicz L."/>
            <person name="Zhao X."/>
            <person name="Boylan J."/>
            <person name="Ott S."/>
            <person name="Bowen H."/>
            <person name="Vavikolanu K."/>
            <person name="Mehta A."/>
            <person name="Aluvathingal J."/>
            <person name="Nadendla S."/>
            <person name="Lowell S."/>
            <person name="Myers T."/>
            <person name="Yan Y."/>
            <person name="Sichtig H."/>
        </authorList>
    </citation>
    <scope>NUCLEOTIDE SEQUENCE [LARGE SCALE GENOMIC DNA]</scope>
    <source>
        <strain evidence="1 2">FDAARGOS_999</strain>
    </source>
</reference>
<gene>
    <name evidence="1" type="ORF">I6H56_07945</name>
</gene>
<evidence type="ECO:0000313" key="2">
    <source>
        <dbReference type="Proteomes" id="UP000595577"/>
    </source>
</evidence>
<accession>A0A7T4FMK3</accession>
<dbReference type="RefSeq" id="WP_198480171.1">
    <property type="nucleotide sequence ID" value="NZ_CP066022.1"/>
</dbReference>
<sequence>MQLILLIFKLLGFINDKASKKKVFYIDDKWTIELPANWDTTSKEIELEVGSDNLPIIETIFFQIGSYSNIKAYYLDISKDGIYKKVEADTQDVAEVFENIISKIENKKEYHIPNYRNSKMKSYEYTYYEYDKNFYAITTGFFMKGRLLKIDIASTIKKDVEKSMSYLFTIKETDPKKMAFLKKVDSYRK</sequence>
<evidence type="ECO:0000313" key="1">
    <source>
        <dbReference type="EMBL" id="QQB73248.1"/>
    </source>
</evidence>